<protein>
    <submittedName>
        <fullName evidence="1">Uncharacterized protein</fullName>
    </submittedName>
</protein>
<accession>A0A6A5YVV4</accession>
<proteinExistence type="predicted"/>
<name>A0A6A5YVV4_9PLEO</name>
<organism evidence="1 2">
    <name type="scientific">Lophiotrema nucula</name>
    <dbReference type="NCBI Taxonomy" id="690887"/>
    <lineage>
        <taxon>Eukaryota</taxon>
        <taxon>Fungi</taxon>
        <taxon>Dikarya</taxon>
        <taxon>Ascomycota</taxon>
        <taxon>Pezizomycotina</taxon>
        <taxon>Dothideomycetes</taxon>
        <taxon>Pleosporomycetidae</taxon>
        <taxon>Pleosporales</taxon>
        <taxon>Lophiotremataceae</taxon>
        <taxon>Lophiotrema</taxon>
    </lineage>
</organism>
<dbReference type="EMBL" id="ML977334">
    <property type="protein sequence ID" value="KAF2111369.1"/>
    <property type="molecule type" value="Genomic_DNA"/>
</dbReference>
<keyword evidence="2" id="KW-1185">Reference proteome</keyword>
<sequence length="174" mass="19578">MLCYKVCQSQCDQSRSKVMKWGYRTPTALSIWGSGFSPTSVVHSRASIVYRSKLECGRPDFLVGVVWNNEGDDGLDCIPLHRFSNLRRRTDMPSRGGITMSPVCTRDFEEASKSGQHFPMKKGRIPPRRLGKAPFSGMWSEASVRNIKRHSDNCMETICSRCVEEALGRSKGVQ</sequence>
<dbReference type="Proteomes" id="UP000799770">
    <property type="component" value="Unassembled WGS sequence"/>
</dbReference>
<dbReference type="AlphaFoldDB" id="A0A6A5YVV4"/>
<evidence type="ECO:0000313" key="2">
    <source>
        <dbReference type="Proteomes" id="UP000799770"/>
    </source>
</evidence>
<reference evidence="1" key="1">
    <citation type="journal article" date="2020" name="Stud. Mycol.">
        <title>101 Dothideomycetes genomes: a test case for predicting lifestyles and emergence of pathogens.</title>
        <authorList>
            <person name="Haridas S."/>
            <person name="Albert R."/>
            <person name="Binder M."/>
            <person name="Bloem J."/>
            <person name="Labutti K."/>
            <person name="Salamov A."/>
            <person name="Andreopoulos B."/>
            <person name="Baker S."/>
            <person name="Barry K."/>
            <person name="Bills G."/>
            <person name="Bluhm B."/>
            <person name="Cannon C."/>
            <person name="Castanera R."/>
            <person name="Culley D."/>
            <person name="Daum C."/>
            <person name="Ezra D."/>
            <person name="Gonzalez J."/>
            <person name="Henrissat B."/>
            <person name="Kuo A."/>
            <person name="Liang C."/>
            <person name="Lipzen A."/>
            <person name="Lutzoni F."/>
            <person name="Magnuson J."/>
            <person name="Mondo S."/>
            <person name="Nolan M."/>
            <person name="Ohm R."/>
            <person name="Pangilinan J."/>
            <person name="Park H.-J."/>
            <person name="Ramirez L."/>
            <person name="Alfaro M."/>
            <person name="Sun H."/>
            <person name="Tritt A."/>
            <person name="Yoshinaga Y."/>
            <person name="Zwiers L.-H."/>
            <person name="Turgeon B."/>
            <person name="Goodwin S."/>
            <person name="Spatafora J."/>
            <person name="Crous P."/>
            <person name="Grigoriev I."/>
        </authorList>
    </citation>
    <scope>NUCLEOTIDE SEQUENCE</scope>
    <source>
        <strain evidence="1">CBS 627.86</strain>
    </source>
</reference>
<gene>
    <name evidence="1" type="ORF">BDV96DRAFT_602976</name>
</gene>
<evidence type="ECO:0000313" key="1">
    <source>
        <dbReference type="EMBL" id="KAF2111369.1"/>
    </source>
</evidence>